<comment type="similarity">
    <text evidence="1">Belongs to the zinc-containing alcohol dehydrogenase family.</text>
</comment>
<proteinExistence type="inferred from homology"/>
<dbReference type="InterPro" id="IPR047122">
    <property type="entry name" value="Trans-enoyl_RdTase-like"/>
</dbReference>
<gene>
    <name evidence="6" type="ORF">Daus18300_010099</name>
</gene>
<sequence length="548" mass="58409">MALQRQQTGIVQSKGPVSDANPLTLEISHSVPIPRINSPKDVLVRVLTVALNPTDFKMVKYFPAPDSELPIGCDFCGTVEDGSETVLASFPRGTRVTGSAFPYGTTMSGAFAEWLVADVGQLLKVPDRLDDFQGAAIGGICWGTCVIALFGDSEALNLPGSLTNPSEKQYPVLVYGGGTATGTMACQMLKLAGHRAISIASTDSARLVQEYGAAGNAAYTSPSCVETVKSLADGVPIRHALDCITTPESVAICFDAIGRAGGRYACLEKLEGAWRTRRAVRTKEVMGFEGFGHNVSLGDGTYSRGANAELRSGGGFWWSEMQAGLDQSLIKSHPVREVGARWEGILAGLAMLQRGEVRGEKLYQSPSGRAAAPIRTGPQVSGKRPLAAHTLRPKGGEVVDQHVVLEEEAEAAAILAPEQGYISSPECAARLSANLDDANDAEWDWIGDEANHFSINDYALREISAEQVARPTQDHNPCQHAGMFYDVVGEHASGINQVIDNSTRDSTLYTGFSTLKFPSLQQPSSALDRDDTPPEAERDSVQSGGTPL</sequence>
<dbReference type="CDD" id="cd08249">
    <property type="entry name" value="enoyl_reductase_like"/>
    <property type="match status" value="1"/>
</dbReference>
<dbReference type="Proteomes" id="UP001583177">
    <property type="component" value="Unassembled WGS sequence"/>
</dbReference>
<dbReference type="PANTHER" id="PTHR45348">
    <property type="entry name" value="HYPOTHETICAL OXIDOREDUCTASE (EUROFUNG)"/>
    <property type="match status" value="1"/>
</dbReference>
<keyword evidence="2" id="KW-0547">Nucleotide-binding</keyword>
<protein>
    <submittedName>
        <fullName evidence="6">Secondary metabolism biosynthetic enzyme</fullName>
    </submittedName>
</protein>
<dbReference type="SUPFAM" id="SSF50129">
    <property type="entry name" value="GroES-like"/>
    <property type="match status" value="1"/>
</dbReference>
<keyword evidence="7" id="KW-1185">Reference proteome</keyword>
<dbReference type="Gene3D" id="3.90.180.10">
    <property type="entry name" value="Medium-chain alcohol dehydrogenases, catalytic domain"/>
    <property type="match status" value="1"/>
</dbReference>
<dbReference type="Pfam" id="PF08240">
    <property type="entry name" value="ADH_N"/>
    <property type="match status" value="1"/>
</dbReference>
<feature type="domain" description="Alcohol dehydrogenase-like N-terminal" evidence="5">
    <location>
        <begin position="39"/>
        <end position="127"/>
    </location>
</feature>
<dbReference type="Gene3D" id="3.40.50.720">
    <property type="entry name" value="NAD(P)-binding Rossmann-like Domain"/>
    <property type="match status" value="1"/>
</dbReference>
<evidence type="ECO:0000313" key="7">
    <source>
        <dbReference type="Proteomes" id="UP001583177"/>
    </source>
</evidence>
<comment type="caution">
    <text evidence="6">The sequence shown here is derived from an EMBL/GenBank/DDBJ whole genome shotgun (WGS) entry which is preliminary data.</text>
</comment>
<keyword evidence="3" id="KW-0560">Oxidoreductase</keyword>
<evidence type="ECO:0000256" key="3">
    <source>
        <dbReference type="ARBA" id="ARBA00023002"/>
    </source>
</evidence>
<dbReference type="PANTHER" id="PTHR45348:SF1">
    <property type="entry name" value="TRANS-ENOYL REDUCTASE STHE"/>
    <property type="match status" value="1"/>
</dbReference>
<organism evidence="6 7">
    <name type="scientific">Diaporthe australafricana</name>
    <dbReference type="NCBI Taxonomy" id="127596"/>
    <lineage>
        <taxon>Eukaryota</taxon>
        <taxon>Fungi</taxon>
        <taxon>Dikarya</taxon>
        <taxon>Ascomycota</taxon>
        <taxon>Pezizomycotina</taxon>
        <taxon>Sordariomycetes</taxon>
        <taxon>Sordariomycetidae</taxon>
        <taxon>Diaporthales</taxon>
        <taxon>Diaporthaceae</taxon>
        <taxon>Diaporthe</taxon>
    </lineage>
</organism>
<dbReference type="InterPro" id="IPR036291">
    <property type="entry name" value="NAD(P)-bd_dom_sf"/>
</dbReference>
<reference evidence="6 7" key="1">
    <citation type="journal article" date="2024" name="IMA Fungus">
        <title>IMA Genome - F19 : A genome assembly and annotation guide to empower mycologists, including annotated draft genome sequences of Ceratocystis pirilliformis, Diaporthe australafricana, Fusarium ophioides, Paecilomyces lecythidis, and Sporothrix stenoceras.</title>
        <authorList>
            <person name="Aylward J."/>
            <person name="Wilson A.M."/>
            <person name="Visagie C.M."/>
            <person name="Spraker J."/>
            <person name="Barnes I."/>
            <person name="Buitendag C."/>
            <person name="Ceriani C."/>
            <person name="Del Mar Angel L."/>
            <person name="du Plessis D."/>
            <person name="Fuchs T."/>
            <person name="Gasser K."/>
            <person name="Kramer D."/>
            <person name="Li W."/>
            <person name="Munsamy K."/>
            <person name="Piso A."/>
            <person name="Price J.L."/>
            <person name="Sonnekus B."/>
            <person name="Thomas C."/>
            <person name="van der Nest A."/>
            <person name="van Dijk A."/>
            <person name="van Heerden A."/>
            <person name="van Vuuren N."/>
            <person name="Yilmaz N."/>
            <person name="Duong T.A."/>
            <person name="van der Merwe N.A."/>
            <person name="Wingfield M.J."/>
            <person name="Wingfield B.D."/>
        </authorList>
    </citation>
    <scope>NUCLEOTIDE SEQUENCE [LARGE SCALE GENOMIC DNA]</scope>
    <source>
        <strain evidence="6 7">CMW 18300</strain>
    </source>
</reference>
<feature type="region of interest" description="Disordered" evidence="4">
    <location>
        <begin position="520"/>
        <end position="548"/>
    </location>
</feature>
<evidence type="ECO:0000256" key="4">
    <source>
        <dbReference type="SAM" id="MobiDB-lite"/>
    </source>
</evidence>
<dbReference type="InterPro" id="IPR013154">
    <property type="entry name" value="ADH-like_N"/>
</dbReference>
<dbReference type="EMBL" id="JAWRVE010000108">
    <property type="protein sequence ID" value="KAL1858098.1"/>
    <property type="molecule type" value="Genomic_DNA"/>
</dbReference>
<evidence type="ECO:0000259" key="5">
    <source>
        <dbReference type="Pfam" id="PF08240"/>
    </source>
</evidence>
<evidence type="ECO:0000313" key="6">
    <source>
        <dbReference type="EMBL" id="KAL1858098.1"/>
    </source>
</evidence>
<evidence type="ECO:0000256" key="1">
    <source>
        <dbReference type="ARBA" id="ARBA00008072"/>
    </source>
</evidence>
<evidence type="ECO:0000256" key="2">
    <source>
        <dbReference type="ARBA" id="ARBA00022741"/>
    </source>
</evidence>
<dbReference type="InterPro" id="IPR011032">
    <property type="entry name" value="GroES-like_sf"/>
</dbReference>
<feature type="compositionally biased region" description="Basic and acidic residues" evidence="4">
    <location>
        <begin position="527"/>
        <end position="540"/>
    </location>
</feature>
<dbReference type="SUPFAM" id="SSF51735">
    <property type="entry name" value="NAD(P)-binding Rossmann-fold domains"/>
    <property type="match status" value="1"/>
</dbReference>
<accession>A0ABR3WBP6</accession>
<name>A0ABR3WBP6_9PEZI</name>